<dbReference type="EMBL" id="BKCJ011266832">
    <property type="protein sequence ID" value="GFD12606.1"/>
    <property type="molecule type" value="Genomic_DNA"/>
</dbReference>
<reference evidence="1" key="1">
    <citation type="journal article" date="2019" name="Sci. Rep.">
        <title>Draft genome of Tanacetum cinerariifolium, the natural source of mosquito coil.</title>
        <authorList>
            <person name="Yamashiro T."/>
            <person name="Shiraishi A."/>
            <person name="Satake H."/>
            <person name="Nakayama K."/>
        </authorList>
    </citation>
    <scope>NUCLEOTIDE SEQUENCE</scope>
</reference>
<proteinExistence type="predicted"/>
<protein>
    <submittedName>
        <fullName evidence="1">Uncharacterized protein</fullName>
    </submittedName>
</protein>
<gene>
    <name evidence="1" type="ORF">Tci_884575</name>
</gene>
<feature type="non-terminal residue" evidence="1">
    <location>
        <position position="1"/>
    </location>
</feature>
<accession>A0A699TU31</accession>
<name>A0A699TU31_TANCI</name>
<evidence type="ECO:0000313" key="1">
    <source>
        <dbReference type="EMBL" id="GFD12606.1"/>
    </source>
</evidence>
<dbReference type="AlphaFoldDB" id="A0A699TU31"/>
<sequence>EIIEDRARLDGYWRMASQLTKSVRRKSGYINELKVCGGRENAENLRFMEHMQLEDMDKGTRLLLMLKETEIKIKEKACFVSKLKDDVVV</sequence>
<comment type="caution">
    <text evidence="1">The sequence shown here is derived from an EMBL/GenBank/DDBJ whole genome shotgun (WGS) entry which is preliminary data.</text>
</comment>
<organism evidence="1">
    <name type="scientific">Tanacetum cinerariifolium</name>
    <name type="common">Dalmatian daisy</name>
    <name type="synonym">Chrysanthemum cinerariifolium</name>
    <dbReference type="NCBI Taxonomy" id="118510"/>
    <lineage>
        <taxon>Eukaryota</taxon>
        <taxon>Viridiplantae</taxon>
        <taxon>Streptophyta</taxon>
        <taxon>Embryophyta</taxon>
        <taxon>Tracheophyta</taxon>
        <taxon>Spermatophyta</taxon>
        <taxon>Magnoliopsida</taxon>
        <taxon>eudicotyledons</taxon>
        <taxon>Gunneridae</taxon>
        <taxon>Pentapetalae</taxon>
        <taxon>asterids</taxon>
        <taxon>campanulids</taxon>
        <taxon>Asterales</taxon>
        <taxon>Asteraceae</taxon>
        <taxon>Asteroideae</taxon>
        <taxon>Anthemideae</taxon>
        <taxon>Anthemidinae</taxon>
        <taxon>Tanacetum</taxon>
    </lineage>
</organism>